<keyword evidence="3" id="KW-0547">Nucleotide-binding</keyword>
<dbReference type="EMBL" id="JALNTZ010000006">
    <property type="protein sequence ID" value="KAJ3647541.1"/>
    <property type="molecule type" value="Genomic_DNA"/>
</dbReference>
<dbReference type="InterPro" id="IPR000608">
    <property type="entry name" value="UBC"/>
</dbReference>
<reference evidence="11" key="1">
    <citation type="journal article" date="2023" name="G3 (Bethesda)">
        <title>Whole genome assemblies of Zophobas morio and Tenebrio molitor.</title>
        <authorList>
            <person name="Kaur S."/>
            <person name="Stinson S.A."/>
            <person name="diCenzo G.C."/>
        </authorList>
    </citation>
    <scope>NUCLEOTIDE SEQUENCE</scope>
    <source>
        <strain evidence="11">QUZm001</strain>
    </source>
</reference>
<organism evidence="11 12">
    <name type="scientific">Zophobas morio</name>
    <dbReference type="NCBI Taxonomy" id="2755281"/>
    <lineage>
        <taxon>Eukaryota</taxon>
        <taxon>Metazoa</taxon>
        <taxon>Ecdysozoa</taxon>
        <taxon>Arthropoda</taxon>
        <taxon>Hexapoda</taxon>
        <taxon>Insecta</taxon>
        <taxon>Pterygota</taxon>
        <taxon>Neoptera</taxon>
        <taxon>Endopterygota</taxon>
        <taxon>Coleoptera</taxon>
        <taxon>Polyphaga</taxon>
        <taxon>Cucujiformia</taxon>
        <taxon>Tenebrionidae</taxon>
        <taxon>Zophobas</taxon>
    </lineage>
</organism>
<dbReference type="Proteomes" id="UP001168821">
    <property type="component" value="Unassembled WGS sequence"/>
</dbReference>
<dbReference type="Pfam" id="PF00179">
    <property type="entry name" value="UQ_con"/>
    <property type="match status" value="1"/>
</dbReference>
<dbReference type="EC" id="2.3.2.23" evidence="1"/>
<name>A0AA38M8R3_9CUCU</name>
<gene>
    <name evidence="11" type="ORF">Zmor_019412</name>
</gene>
<evidence type="ECO:0000256" key="7">
    <source>
        <dbReference type="ARBA" id="ARBA00076317"/>
    </source>
</evidence>
<dbReference type="PROSITE" id="PS50127">
    <property type="entry name" value="UBC_2"/>
    <property type="match status" value="1"/>
</dbReference>
<evidence type="ECO:0000256" key="5">
    <source>
        <dbReference type="ARBA" id="ARBA00022840"/>
    </source>
</evidence>
<evidence type="ECO:0000256" key="4">
    <source>
        <dbReference type="ARBA" id="ARBA00022786"/>
    </source>
</evidence>
<evidence type="ECO:0000256" key="9">
    <source>
        <dbReference type="ARBA" id="ARBA00082133"/>
    </source>
</evidence>
<evidence type="ECO:0000256" key="8">
    <source>
        <dbReference type="ARBA" id="ARBA00077509"/>
    </source>
</evidence>
<dbReference type="SMART" id="SM00212">
    <property type="entry name" value="UBCc"/>
    <property type="match status" value="1"/>
</dbReference>
<dbReference type="SUPFAM" id="SSF54495">
    <property type="entry name" value="UBC-like"/>
    <property type="match status" value="1"/>
</dbReference>
<keyword evidence="5" id="KW-0067">ATP-binding</keyword>
<evidence type="ECO:0000256" key="1">
    <source>
        <dbReference type="ARBA" id="ARBA00012486"/>
    </source>
</evidence>
<feature type="domain" description="UBC core" evidence="10">
    <location>
        <begin position="1"/>
        <end position="151"/>
    </location>
</feature>
<dbReference type="CDD" id="cd23805">
    <property type="entry name" value="UBCc_UBE2T"/>
    <property type="match status" value="1"/>
</dbReference>
<keyword evidence="4" id="KW-0833">Ubl conjugation pathway</keyword>
<evidence type="ECO:0000259" key="10">
    <source>
        <dbReference type="PROSITE" id="PS50127"/>
    </source>
</evidence>
<evidence type="ECO:0000313" key="11">
    <source>
        <dbReference type="EMBL" id="KAJ3647541.1"/>
    </source>
</evidence>
<dbReference type="GO" id="GO:0005524">
    <property type="term" value="F:ATP binding"/>
    <property type="evidence" value="ECO:0007669"/>
    <property type="project" value="UniProtKB-KW"/>
</dbReference>
<accession>A0AA38M8R3</accession>
<evidence type="ECO:0000313" key="12">
    <source>
        <dbReference type="Proteomes" id="UP001168821"/>
    </source>
</evidence>
<dbReference type="Gene3D" id="3.10.110.10">
    <property type="entry name" value="Ubiquitin Conjugating Enzyme"/>
    <property type="match status" value="1"/>
</dbReference>
<dbReference type="InterPro" id="IPR050113">
    <property type="entry name" value="Ub_conjugating_enzyme"/>
</dbReference>
<sequence>MQRQRIARELEKLASAPPTGISVAPRDDKLNFLEAQMIGPDNTPYKNGVFKVQLQISEKYPFSPPIVKFLTKVYHPNIDDNGRVCMDLTKLPPKGCWRPTVGLEGVLIAVRMLLESPNADDPLMVDIADEYNNTYSEFVKKAQMYTEKYAC</sequence>
<keyword evidence="2" id="KW-0808">Transferase</keyword>
<comment type="caution">
    <text evidence="11">The sequence shown here is derived from an EMBL/GenBank/DDBJ whole genome shotgun (WGS) entry which is preliminary data.</text>
</comment>
<proteinExistence type="predicted"/>
<dbReference type="PANTHER" id="PTHR24067">
    <property type="entry name" value="UBIQUITIN-CONJUGATING ENZYME E2"/>
    <property type="match status" value="1"/>
</dbReference>
<keyword evidence="12" id="KW-1185">Reference proteome</keyword>
<dbReference type="FunFam" id="3.10.110.10:FF:000041">
    <property type="entry name" value="Ubiquitin-conjugating enzyme E2 T"/>
    <property type="match status" value="1"/>
</dbReference>
<evidence type="ECO:0000256" key="3">
    <source>
        <dbReference type="ARBA" id="ARBA00022741"/>
    </source>
</evidence>
<evidence type="ECO:0000256" key="6">
    <source>
        <dbReference type="ARBA" id="ARBA00072440"/>
    </source>
</evidence>
<dbReference type="GO" id="GO:0061631">
    <property type="term" value="F:ubiquitin conjugating enzyme activity"/>
    <property type="evidence" value="ECO:0007669"/>
    <property type="project" value="UniProtKB-EC"/>
</dbReference>
<evidence type="ECO:0000256" key="2">
    <source>
        <dbReference type="ARBA" id="ARBA00022679"/>
    </source>
</evidence>
<dbReference type="InterPro" id="IPR016135">
    <property type="entry name" value="UBQ-conjugating_enzyme/RWD"/>
</dbReference>
<protein>
    <recommendedName>
        <fullName evidence="6">Ubiquitin-conjugating enzyme E2 T</fullName>
        <ecNumber evidence="1">2.3.2.23</ecNumber>
    </recommendedName>
    <alternativeName>
        <fullName evidence="7">E2 ubiquitin-conjugating enzyme T</fullName>
    </alternativeName>
    <alternativeName>
        <fullName evidence="9">Ubiquitin carrier protein T</fullName>
    </alternativeName>
    <alternativeName>
        <fullName evidence="8">Ubiquitin-protein ligase T</fullName>
    </alternativeName>
</protein>
<dbReference type="AlphaFoldDB" id="A0AA38M8R3"/>